<organism evidence="2 3">
    <name type="scientific">Synaphobranchus kaupii</name>
    <name type="common">Kaup's arrowtooth eel</name>
    <dbReference type="NCBI Taxonomy" id="118154"/>
    <lineage>
        <taxon>Eukaryota</taxon>
        <taxon>Metazoa</taxon>
        <taxon>Chordata</taxon>
        <taxon>Craniata</taxon>
        <taxon>Vertebrata</taxon>
        <taxon>Euteleostomi</taxon>
        <taxon>Actinopterygii</taxon>
        <taxon>Neopterygii</taxon>
        <taxon>Teleostei</taxon>
        <taxon>Anguilliformes</taxon>
        <taxon>Synaphobranchidae</taxon>
        <taxon>Synaphobranchus</taxon>
    </lineage>
</organism>
<evidence type="ECO:0000313" key="2">
    <source>
        <dbReference type="EMBL" id="KAJ8351394.1"/>
    </source>
</evidence>
<dbReference type="EMBL" id="JAINUF010000008">
    <property type="protein sequence ID" value="KAJ8351394.1"/>
    <property type="molecule type" value="Genomic_DNA"/>
</dbReference>
<evidence type="ECO:0000256" key="1">
    <source>
        <dbReference type="SAM" id="MobiDB-lite"/>
    </source>
</evidence>
<keyword evidence="3" id="KW-1185">Reference proteome</keyword>
<accession>A0A9Q1F575</accession>
<dbReference type="Proteomes" id="UP001152622">
    <property type="component" value="Chromosome 8"/>
</dbReference>
<comment type="caution">
    <text evidence="2">The sequence shown here is derived from an EMBL/GenBank/DDBJ whole genome shotgun (WGS) entry which is preliminary data.</text>
</comment>
<reference evidence="2" key="1">
    <citation type="journal article" date="2023" name="Science">
        <title>Genome structures resolve the early diversification of teleost fishes.</title>
        <authorList>
            <person name="Parey E."/>
            <person name="Louis A."/>
            <person name="Montfort J."/>
            <person name="Bouchez O."/>
            <person name="Roques C."/>
            <person name="Iampietro C."/>
            <person name="Lluch J."/>
            <person name="Castinel A."/>
            <person name="Donnadieu C."/>
            <person name="Desvignes T."/>
            <person name="Floi Bucao C."/>
            <person name="Jouanno E."/>
            <person name="Wen M."/>
            <person name="Mejri S."/>
            <person name="Dirks R."/>
            <person name="Jansen H."/>
            <person name="Henkel C."/>
            <person name="Chen W.J."/>
            <person name="Zahm M."/>
            <person name="Cabau C."/>
            <person name="Klopp C."/>
            <person name="Thompson A.W."/>
            <person name="Robinson-Rechavi M."/>
            <person name="Braasch I."/>
            <person name="Lecointre G."/>
            <person name="Bobe J."/>
            <person name="Postlethwait J.H."/>
            <person name="Berthelot C."/>
            <person name="Roest Crollius H."/>
            <person name="Guiguen Y."/>
        </authorList>
    </citation>
    <scope>NUCLEOTIDE SEQUENCE</scope>
    <source>
        <strain evidence="2">WJC10195</strain>
    </source>
</reference>
<dbReference type="AlphaFoldDB" id="A0A9Q1F575"/>
<sequence>MHSYELGKGIGLTDRPDTSGLPNGRTGTDRDVTNYTQIAGPRHGAGIPGAVKVIRERTASPSVHAPAEAFQQASPPLMPPWLGLGLTALHARTSCF</sequence>
<protein>
    <submittedName>
        <fullName evidence="2">Uncharacterized protein</fullName>
    </submittedName>
</protein>
<evidence type="ECO:0000313" key="3">
    <source>
        <dbReference type="Proteomes" id="UP001152622"/>
    </source>
</evidence>
<proteinExistence type="predicted"/>
<name>A0A9Q1F575_SYNKA</name>
<feature type="region of interest" description="Disordered" evidence="1">
    <location>
        <begin position="1"/>
        <end position="47"/>
    </location>
</feature>
<gene>
    <name evidence="2" type="ORF">SKAU_G00228700</name>
</gene>